<evidence type="ECO:0000256" key="4">
    <source>
        <dbReference type="ARBA" id="ARBA00022741"/>
    </source>
</evidence>
<dbReference type="Gene3D" id="3.30.63.10">
    <property type="entry name" value="Guanylate Kinase phosphate binding domain"/>
    <property type="match status" value="1"/>
</dbReference>
<dbReference type="InterPro" id="IPR008144">
    <property type="entry name" value="Guanylate_kin-like_dom"/>
</dbReference>
<accession>A0A1Y1UBF2</accession>
<feature type="domain" description="Guanylate kinase-like" evidence="7">
    <location>
        <begin position="13"/>
        <end position="198"/>
    </location>
</feature>
<dbReference type="AlphaFoldDB" id="A0A1Y1UBF2"/>
<dbReference type="InterPro" id="IPR008145">
    <property type="entry name" value="GK/Ca_channel_bsu"/>
</dbReference>
<dbReference type="FunCoup" id="A0A1Y1UBF2">
    <property type="interactions" value="337"/>
</dbReference>
<keyword evidence="4" id="KW-0547">Nucleotide-binding</keyword>
<keyword evidence="6" id="KW-0067">ATP-binding</keyword>
<evidence type="ECO:0000256" key="1">
    <source>
        <dbReference type="ARBA" id="ARBA00005790"/>
    </source>
</evidence>
<evidence type="ECO:0000256" key="2">
    <source>
        <dbReference type="ARBA" id="ARBA00012961"/>
    </source>
</evidence>
<dbReference type="InParanoid" id="A0A1Y1UBF2"/>
<dbReference type="STRING" id="4999.A0A1Y1UBF2"/>
<dbReference type="RefSeq" id="XP_021869539.1">
    <property type="nucleotide sequence ID" value="XM_022018502.1"/>
</dbReference>
<dbReference type="Gene3D" id="3.40.50.300">
    <property type="entry name" value="P-loop containing nucleotide triphosphate hydrolases"/>
    <property type="match status" value="1"/>
</dbReference>
<dbReference type="NCBIfam" id="TIGR03263">
    <property type="entry name" value="guanyl_kin"/>
    <property type="match status" value="1"/>
</dbReference>
<dbReference type="InterPro" id="IPR027417">
    <property type="entry name" value="P-loop_NTPase"/>
</dbReference>
<dbReference type="OrthoDB" id="6334211at2759"/>
<evidence type="ECO:0000256" key="5">
    <source>
        <dbReference type="ARBA" id="ARBA00022777"/>
    </source>
</evidence>
<gene>
    <name evidence="8" type="ORF">BD324DRAFT_652484</name>
</gene>
<dbReference type="GO" id="GO:0004385">
    <property type="term" value="F:GMP kinase activity"/>
    <property type="evidence" value="ECO:0007669"/>
    <property type="project" value="UniProtKB-EC"/>
</dbReference>
<dbReference type="SUPFAM" id="SSF52540">
    <property type="entry name" value="P-loop containing nucleoside triphosphate hydrolases"/>
    <property type="match status" value="1"/>
</dbReference>
<comment type="caution">
    <text evidence="8">The sequence shown here is derived from an EMBL/GenBank/DDBJ whole genome shotgun (WGS) entry which is preliminary data.</text>
</comment>
<dbReference type="PANTHER" id="PTHR23117">
    <property type="entry name" value="GUANYLATE KINASE-RELATED"/>
    <property type="match status" value="1"/>
</dbReference>
<dbReference type="FunFam" id="3.30.63.10:FF:000002">
    <property type="entry name" value="Guanylate kinase 1"/>
    <property type="match status" value="1"/>
</dbReference>
<dbReference type="CDD" id="cd00071">
    <property type="entry name" value="GMPK"/>
    <property type="match status" value="1"/>
</dbReference>
<dbReference type="Proteomes" id="UP000193218">
    <property type="component" value="Unassembled WGS sequence"/>
</dbReference>
<evidence type="ECO:0000259" key="7">
    <source>
        <dbReference type="PROSITE" id="PS50052"/>
    </source>
</evidence>
<dbReference type="PROSITE" id="PS00856">
    <property type="entry name" value="GUANYLATE_KINASE_1"/>
    <property type="match status" value="1"/>
</dbReference>
<dbReference type="GO" id="GO:0005829">
    <property type="term" value="C:cytosol"/>
    <property type="evidence" value="ECO:0007669"/>
    <property type="project" value="TreeGrafter"/>
</dbReference>
<evidence type="ECO:0000256" key="3">
    <source>
        <dbReference type="ARBA" id="ARBA00022679"/>
    </source>
</evidence>
<comment type="similarity">
    <text evidence="1">Belongs to the guanylate kinase family.</text>
</comment>
<organism evidence="8 9">
    <name type="scientific">Kockovaella imperatae</name>
    <dbReference type="NCBI Taxonomy" id="4999"/>
    <lineage>
        <taxon>Eukaryota</taxon>
        <taxon>Fungi</taxon>
        <taxon>Dikarya</taxon>
        <taxon>Basidiomycota</taxon>
        <taxon>Agaricomycotina</taxon>
        <taxon>Tremellomycetes</taxon>
        <taxon>Tremellales</taxon>
        <taxon>Cuniculitremaceae</taxon>
        <taxon>Kockovaella</taxon>
    </lineage>
</organism>
<dbReference type="InterPro" id="IPR020590">
    <property type="entry name" value="Guanylate_kinase_CS"/>
</dbReference>
<dbReference type="PROSITE" id="PS50052">
    <property type="entry name" value="GUANYLATE_KINASE_2"/>
    <property type="match status" value="1"/>
</dbReference>
<dbReference type="InterPro" id="IPR017665">
    <property type="entry name" value="Guanylate_kinase"/>
</dbReference>
<evidence type="ECO:0000313" key="9">
    <source>
        <dbReference type="Proteomes" id="UP000193218"/>
    </source>
</evidence>
<dbReference type="Pfam" id="PF00625">
    <property type="entry name" value="Guanylate_kin"/>
    <property type="match status" value="1"/>
</dbReference>
<protein>
    <recommendedName>
        <fullName evidence="2">guanylate kinase</fullName>
        <ecNumber evidence="2">2.7.4.8</ecNumber>
    </recommendedName>
</protein>
<keyword evidence="5 8" id="KW-0418">Kinase</keyword>
<sequence length="219" mass="24341">MSSEHPINPDVVKRPLVICGPSGTGKSTVLTPILKAHPGTFGFSISHTTRSPRAGEENGREYHFVTKDEFMKRVENGEFLEWAQFGGNCYGTTFAALSSLAPKRCILDIELQGILQLREKAHLQTPPLDPVYLFIAPPSLTILKQRLKGRGTETEESMRKRLDAARAEIEFAMTGKHDIVIVNDNVEEARAKLEKVAMGYEGWQSCGDALPEFNIKDLD</sequence>
<keyword evidence="9" id="KW-1185">Reference proteome</keyword>
<dbReference type="EMBL" id="NBSH01000011">
    <property type="protein sequence ID" value="ORX35349.1"/>
    <property type="molecule type" value="Genomic_DNA"/>
</dbReference>
<reference evidence="8 9" key="1">
    <citation type="submission" date="2017-03" db="EMBL/GenBank/DDBJ databases">
        <title>Widespread Adenine N6-methylation of Active Genes in Fungi.</title>
        <authorList>
            <consortium name="DOE Joint Genome Institute"/>
            <person name="Mondo S.J."/>
            <person name="Dannebaum R.O."/>
            <person name="Kuo R.C."/>
            <person name="Louie K.B."/>
            <person name="Bewick A.J."/>
            <person name="Labutti K."/>
            <person name="Haridas S."/>
            <person name="Kuo A."/>
            <person name="Salamov A."/>
            <person name="Ahrendt S.R."/>
            <person name="Lau R."/>
            <person name="Bowen B.P."/>
            <person name="Lipzen A."/>
            <person name="Sullivan W."/>
            <person name="Andreopoulos W.B."/>
            <person name="Clum A."/>
            <person name="Lindquist E."/>
            <person name="Daum C."/>
            <person name="Northen T.R."/>
            <person name="Ramamoorthy G."/>
            <person name="Schmitz R.J."/>
            <person name="Gryganskyi A."/>
            <person name="Culley D."/>
            <person name="Magnuson J."/>
            <person name="James T.Y."/>
            <person name="O'Malley M.A."/>
            <person name="Stajich J.E."/>
            <person name="Spatafora J.W."/>
            <person name="Visel A."/>
            <person name="Grigoriev I.V."/>
        </authorList>
    </citation>
    <scope>NUCLEOTIDE SEQUENCE [LARGE SCALE GENOMIC DNA]</scope>
    <source>
        <strain evidence="8 9">NRRL Y-17943</strain>
    </source>
</reference>
<proteinExistence type="inferred from homology"/>
<evidence type="ECO:0000313" key="8">
    <source>
        <dbReference type="EMBL" id="ORX35349.1"/>
    </source>
</evidence>
<dbReference type="PANTHER" id="PTHR23117:SF13">
    <property type="entry name" value="GUANYLATE KINASE"/>
    <property type="match status" value="1"/>
</dbReference>
<dbReference type="EC" id="2.7.4.8" evidence="2"/>
<evidence type="ECO:0000256" key="6">
    <source>
        <dbReference type="ARBA" id="ARBA00022840"/>
    </source>
</evidence>
<dbReference type="GeneID" id="33560311"/>
<dbReference type="GO" id="GO:0005524">
    <property type="term" value="F:ATP binding"/>
    <property type="evidence" value="ECO:0007669"/>
    <property type="project" value="UniProtKB-KW"/>
</dbReference>
<keyword evidence="3" id="KW-0808">Transferase</keyword>
<dbReference type="SMART" id="SM00072">
    <property type="entry name" value="GuKc"/>
    <property type="match status" value="1"/>
</dbReference>
<name>A0A1Y1UBF2_9TREE</name>